<dbReference type="PANTHER" id="PTHR36503:SF3">
    <property type="entry name" value="BLR0126 PROTEIN"/>
    <property type="match status" value="1"/>
</dbReference>
<feature type="domain" description="VOC" evidence="1">
    <location>
        <begin position="4"/>
        <end position="128"/>
    </location>
</feature>
<evidence type="ECO:0000313" key="3">
    <source>
        <dbReference type="Proteomes" id="UP001500016"/>
    </source>
</evidence>
<dbReference type="InterPro" id="IPR004360">
    <property type="entry name" value="Glyas_Fos-R_dOase_dom"/>
</dbReference>
<accession>A0ABN2WC28</accession>
<evidence type="ECO:0000313" key="2">
    <source>
        <dbReference type="EMBL" id="GAA2088338.1"/>
    </source>
</evidence>
<dbReference type="SUPFAM" id="SSF54593">
    <property type="entry name" value="Glyoxalase/Bleomycin resistance protein/Dihydroxybiphenyl dioxygenase"/>
    <property type="match status" value="1"/>
</dbReference>
<dbReference type="Pfam" id="PF00903">
    <property type="entry name" value="Glyoxalase"/>
    <property type="match status" value="1"/>
</dbReference>
<dbReference type="PANTHER" id="PTHR36503">
    <property type="entry name" value="BLR2520 PROTEIN"/>
    <property type="match status" value="1"/>
</dbReference>
<dbReference type="PROSITE" id="PS51819">
    <property type="entry name" value="VOC"/>
    <property type="match status" value="1"/>
</dbReference>
<dbReference type="Proteomes" id="UP001500016">
    <property type="component" value="Unassembled WGS sequence"/>
</dbReference>
<dbReference type="InterPro" id="IPR029068">
    <property type="entry name" value="Glyas_Bleomycin-R_OHBP_Dase"/>
</dbReference>
<comment type="caution">
    <text evidence="2">The sequence shown here is derived from an EMBL/GenBank/DDBJ whole genome shotgun (WGS) entry which is preliminary data.</text>
</comment>
<dbReference type="EMBL" id="BAAAPE010000013">
    <property type="protein sequence ID" value="GAA2088338.1"/>
    <property type="molecule type" value="Genomic_DNA"/>
</dbReference>
<protein>
    <submittedName>
        <fullName evidence="2">VOC family protein</fullName>
    </submittedName>
</protein>
<dbReference type="RefSeq" id="WP_344531698.1">
    <property type="nucleotide sequence ID" value="NZ_BAAAPE010000013.1"/>
</dbReference>
<dbReference type="InterPro" id="IPR037523">
    <property type="entry name" value="VOC_core"/>
</dbReference>
<organism evidence="2 3">
    <name type="scientific">Streptomyces albiaxialis</name>
    <dbReference type="NCBI Taxonomy" id="329523"/>
    <lineage>
        <taxon>Bacteria</taxon>
        <taxon>Bacillati</taxon>
        <taxon>Actinomycetota</taxon>
        <taxon>Actinomycetes</taxon>
        <taxon>Kitasatosporales</taxon>
        <taxon>Streptomycetaceae</taxon>
        <taxon>Streptomyces</taxon>
    </lineage>
</organism>
<dbReference type="Gene3D" id="3.10.180.10">
    <property type="entry name" value="2,3-Dihydroxybiphenyl 1,2-Dioxygenase, domain 1"/>
    <property type="match status" value="1"/>
</dbReference>
<keyword evidence="3" id="KW-1185">Reference proteome</keyword>
<gene>
    <name evidence="2" type="ORF">GCM10009801_51930</name>
</gene>
<name>A0ABN2WC28_9ACTN</name>
<proteinExistence type="predicted"/>
<evidence type="ECO:0000259" key="1">
    <source>
        <dbReference type="PROSITE" id="PS51819"/>
    </source>
</evidence>
<sequence>MTPRFDLIGIVTSDMAASLAFYRRLGLDIPADADGEPHVEAELPGGLRMAWDTEATVRSFEPEWDPGDGNGRIGLAFLCDSPADVDKNYAELTAAGYTGHKEPWDAFWGQRYAVVLDPDGNSVDLFARLDES</sequence>
<reference evidence="2 3" key="1">
    <citation type="journal article" date="2019" name="Int. J. Syst. Evol. Microbiol.">
        <title>The Global Catalogue of Microorganisms (GCM) 10K type strain sequencing project: providing services to taxonomists for standard genome sequencing and annotation.</title>
        <authorList>
            <consortium name="The Broad Institute Genomics Platform"/>
            <consortium name="The Broad Institute Genome Sequencing Center for Infectious Disease"/>
            <person name="Wu L."/>
            <person name="Ma J."/>
        </authorList>
    </citation>
    <scope>NUCLEOTIDE SEQUENCE [LARGE SCALE GENOMIC DNA]</scope>
    <source>
        <strain evidence="2 3">JCM 15478</strain>
    </source>
</reference>